<comment type="caution">
    <text evidence="1">The sequence shown here is derived from an EMBL/GenBank/DDBJ whole genome shotgun (WGS) entry which is preliminary data.</text>
</comment>
<sequence>MLITSKTMIILSNSHSIADGPQKWHLSLLYRKDRSPNGQSSSKKMVCCTCCIIEAKSSSFPNSKRAMVRFPNNGSSHADMKKHSREAHGNLVFYRNVIRMSESEVKNKISIEKDKRMNRIQKESQGLSVEGSNLHTQRKRFPKVVEIIDSD</sequence>
<accession>A0A9P5Q4K1</accession>
<name>A0A9P5Q4K1_9AGAR</name>
<keyword evidence="2" id="KW-1185">Reference proteome</keyword>
<evidence type="ECO:0000313" key="1">
    <source>
        <dbReference type="EMBL" id="KAF9074664.1"/>
    </source>
</evidence>
<dbReference type="AlphaFoldDB" id="A0A9P5Q4K1"/>
<protein>
    <submittedName>
        <fullName evidence="1">Uncharacterized protein</fullName>
    </submittedName>
</protein>
<proteinExistence type="predicted"/>
<organism evidence="1 2">
    <name type="scientific">Rhodocollybia butyracea</name>
    <dbReference type="NCBI Taxonomy" id="206335"/>
    <lineage>
        <taxon>Eukaryota</taxon>
        <taxon>Fungi</taxon>
        <taxon>Dikarya</taxon>
        <taxon>Basidiomycota</taxon>
        <taxon>Agaricomycotina</taxon>
        <taxon>Agaricomycetes</taxon>
        <taxon>Agaricomycetidae</taxon>
        <taxon>Agaricales</taxon>
        <taxon>Marasmiineae</taxon>
        <taxon>Omphalotaceae</taxon>
        <taxon>Rhodocollybia</taxon>
    </lineage>
</organism>
<reference evidence="1" key="1">
    <citation type="submission" date="2020-11" db="EMBL/GenBank/DDBJ databases">
        <authorList>
            <consortium name="DOE Joint Genome Institute"/>
            <person name="Ahrendt S."/>
            <person name="Riley R."/>
            <person name="Andreopoulos W."/>
            <person name="Labutti K."/>
            <person name="Pangilinan J."/>
            <person name="Ruiz-Duenas F.J."/>
            <person name="Barrasa J.M."/>
            <person name="Sanchez-Garcia M."/>
            <person name="Camarero S."/>
            <person name="Miyauchi S."/>
            <person name="Serrano A."/>
            <person name="Linde D."/>
            <person name="Babiker R."/>
            <person name="Drula E."/>
            <person name="Ayuso-Fernandez I."/>
            <person name="Pacheco R."/>
            <person name="Padilla G."/>
            <person name="Ferreira P."/>
            <person name="Barriuso J."/>
            <person name="Kellner H."/>
            <person name="Castanera R."/>
            <person name="Alfaro M."/>
            <person name="Ramirez L."/>
            <person name="Pisabarro A.G."/>
            <person name="Kuo A."/>
            <person name="Tritt A."/>
            <person name="Lipzen A."/>
            <person name="He G."/>
            <person name="Yan M."/>
            <person name="Ng V."/>
            <person name="Cullen D."/>
            <person name="Martin F."/>
            <person name="Rosso M.-N."/>
            <person name="Henrissat B."/>
            <person name="Hibbett D."/>
            <person name="Martinez A.T."/>
            <person name="Grigoriev I.V."/>
        </authorList>
    </citation>
    <scope>NUCLEOTIDE SEQUENCE</scope>
    <source>
        <strain evidence="1">AH 40177</strain>
    </source>
</reference>
<dbReference type="EMBL" id="JADNRY010000012">
    <property type="protein sequence ID" value="KAF9074664.1"/>
    <property type="molecule type" value="Genomic_DNA"/>
</dbReference>
<dbReference type="Proteomes" id="UP000772434">
    <property type="component" value="Unassembled WGS sequence"/>
</dbReference>
<gene>
    <name evidence="1" type="ORF">BDP27DRAFT_145033</name>
</gene>
<evidence type="ECO:0000313" key="2">
    <source>
        <dbReference type="Proteomes" id="UP000772434"/>
    </source>
</evidence>